<feature type="domain" description="Exocyst complex component Sec3 C-terminal" evidence="1">
    <location>
        <begin position="3"/>
        <end position="212"/>
    </location>
</feature>
<gene>
    <name evidence="2" type="ORF">MEUPH1_LOCUS4498</name>
</gene>
<keyword evidence="3" id="KW-1185">Reference proteome</keyword>
<dbReference type="Pfam" id="PF20654">
    <property type="entry name" value="Sec3_C-term"/>
    <property type="match status" value="1"/>
</dbReference>
<name>A0AAV0VYC3_9HEMI</name>
<accession>A0AAV0VYC3</accession>
<evidence type="ECO:0000259" key="1">
    <source>
        <dbReference type="Pfam" id="PF20654"/>
    </source>
</evidence>
<proteinExistence type="predicted"/>
<comment type="caution">
    <text evidence="2">The sequence shown here is derived from an EMBL/GenBank/DDBJ whole genome shotgun (WGS) entry which is preliminary data.</text>
</comment>
<dbReference type="Proteomes" id="UP001160148">
    <property type="component" value="Unassembled WGS sequence"/>
</dbReference>
<dbReference type="InterPro" id="IPR048628">
    <property type="entry name" value="Sec3_C"/>
</dbReference>
<evidence type="ECO:0000313" key="3">
    <source>
        <dbReference type="Proteomes" id="UP001160148"/>
    </source>
</evidence>
<dbReference type="AlphaFoldDB" id="A0AAV0VYC3"/>
<dbReference type="GO" id="GO:0005886">
    <property type="term" value="C:plasma membrane"/>
    <property type="evidence" value="ECO:0007669"/>
    <property type="project" value="TreeGrafter"/>
</dbReference>
<organism evidence="2 3">
    <name type="scientific">Macrosiphum euphorbiae</name>
    <name type="common">potato aphid</name>
    <dbReference type="NCBI Taxonomy" id="13131"/>
    <lineage>
        <taxon>Eukaryota</taxon>
        <taxon>Metazoa</taxon>
        <taxon>Ecdysozoa</taxon>
        <taxon>Arthropoda</taxon>
        <taxon>Hexapoda</taxon>
        <taxon>Insecta</taxon>
        <taxon>Pterygota</taxon>
        <taxon>Neoptera</taxon>
        <taxon>Paraneoptera</taxon>
        <taxon>Hemiptera</taxon>
        <taxon>Sternorrhyncha</taxon>
        <taxon>Aphidomorpha</taxon>
        <taxon>Aphidoidea</taxon>
        <taxon>Aphididae</taxon>
        <taxon>Macrosiphini</taxon>
        <taxon>Macrosiphum</taxon>
    </lineage>
</organism>
<dbReference type="EMBL" id="CARXXK010000001">
    <property type="protein sequence ID" value="CAI6347743.1"/>
    <property type="molecule type" value="Genomic_DNA"/>
</dbReference>
<reference evidence="2 3" key="1">
    <citation type="submission" date="2023-01" db="EMBL/GenBank/DDBJ databases">
        <authorList>
            <person name="Whitehead M."/>
        </authorList>
    </citation>
    <scope>NUCLEOTIDE SEQUENCE [LARGE SCALE GENOMIC DNA]</scope>
</reference>
<dbReference type="GO" id="GO:0006893">
    <property type="term" value="P:Golgi to plasma membrane transport"/>
    <property type="evidence" value="ECO:0007669"/>
    <property type="project" value="TreeGrafter"/>
</dbReference>
<evidence type="ECO:0000313" key="2">
    <source>
        <dbReference type="EMBL" id="CAI6347743.1"/>
    </source>
</evidence>
<dbReference type="GO" id="GO:0005546">
    <property type="term" value="F:phosphatidylinositol-4,5-bisphosphate binding"/>
    <property type="evidence" value="ECO:0007669"/>
    <property type="project" value="TreeGrafter"/>
</dbReference>
<dbReference type="PANTHER" id="PTHR16092">
    <property type="entry name" value="SEC3/SYNTAXIN-RELATED"/>
    <property type="match status" value="1"/>
</dbReference>
<dbReference type="GO" id="GO:0000145">
    <property type="term" value="C:exocyst"/>
    <property type="evidence" value="ECO:0007669"/>
    <property type="project" value="TreeGrafter"/>
</dbReference>
<dbReference type="PANTHER" id="PTHR16092:SF14">
    <property type="entry name" value="EXOCYST COMPLEX COMPONENT 1 ISOFORM X1"/>
    <property type="match status" value="1"/>
</dbReference>
<sequence length="214" mass="25515">MTYGSALVHVKRNYDKLMHAHLKSIQEVRIIKKSKCGILPFVANFEYFAKTAEQIFKETERRTDLDKWYLKLLTVMFETIHSIASEHPKTPSEVIRMENFHHLYALLSQLKIGILDQFRKDAKQKPLEKLNLFFEVEAKVSQGIKESEVGYQVAFSKQELRKVTKEYHGREMKKGFDHLYKNVEKHLSEEENLLQVVWRAMQESWFHNFIRIFH</sequence>
<dbReference type="GO" id="GO:0006887">
    <property type="term" value="P:exocytosis"/>
    <property type="evidence" value="ECO:0007669"/>
    <property type="project" value="TreeGrafter"/>
</dbReference>
<protein>
    <recommendedName>
        <fullName evidence="1">Exocyst complex component Sec3 C-terminal domain-containing protein</fullName>
    </recommendedName>
</protein>